<comment type="caution">
    <text evidence="1">The sequence shown here is derived from an EMBL/GenBank/DDBJ whole genome shotgun (WGS) entry which is preliminary data.</text>
</comment>
<name>A0ABW1XFF7_9ALTE</name>
<evidence type="ECO:0000313" key="1">
    <source>
        <dbReference type="EMBL" id="MFC6438938.1"/>
    </source>
</evidence>
<proteinExistence type="predicted"/>
<dbReference type="RefSeq" id="WP_131259045.1">
    <property type="nucleotide sequence ID" value="NZ_JBHSUS010000001.1"/>
</dbReference>
<accession>A0ABW1XFF7</accession>
<protein>
    <submittedName>
        <fullName evidence="1">Uncharacterized protein</fullName>
    </submittedName>
</protein>
<sequence>MMRSVFVLFLWVCCCNLVLAFDYDGYKKTTLSSIVTESDVIIDSHGEDLGLEILTPMRAVSFSNQILSLPAPCDTNALFQILVMQGHERNSLPAVSFCLEIENESGQSAVMYVQDSLVSAMQSELIAGDVITTWSVWVFSNGFDRKPYLLLNAYRKGLPDA</sequence>
<gene>
    <name evidence="1" type="ORF">ACFP85_02060</name>
</gene>
<dbReference type="EMBL" id="JBHSUS010000001">
    <property type="protein sequence ID" value="MFC6438938.1"/>
    <property type="molecule type" value="Genomic_DNA"/>
</dbReference>
<dbReference type="Proteomes" id="UP001596364">
    <property type="component" value="Unassembled WGS sequence"/>
</dbReference>
<keyword evidence="2" id="KW-1185">Reference proteome</keyword>
<reference evidence="2" key="1">
    <citation type="journal article" date="2019" name="Int. J. Syst. Evol. Microbiol.">
        <title>The Global Catalogue of Microorganisms (GCM) 10K type strain sequencing project: providing services to taxonomists for standard genome sequencing and annotation.</title>
        <authorList>
            <consortium name="The Broad Institute Genomics Platform"/>
            <consortium name="The Broad Institute Genome Sequencing Center for Infectious Disease"/>
            <person name="Wu L."/>
            <person name="Ma J."/>
        </authorList>
    </citation>
    <scope>NUCLEOTIDE SEQUENCE [LARGE SCALE GENOMIC DNA]</scope>
    <source>
        <strain evidence="2">CGMCC 1.16031</strain>
    </source>
</reference>
<evidence type="ECO:0000313" key="2">
    <source>
        <dbReference type="Proteomes" id="UP001596364"/>
    </source>
</evidence>
<organism evidence="1 2">
    <name type="scientific">Pseudobowmanella zhangzhouensis</name>
    <dbReference type="NCBI Taxonomy" id="1537679"/>
    <lineage>
        <taxon>Bacteria</taxon>
        <taxon>Pseudomonadati</taxon>
        <taxon>Pseudomonadota</taxon>
        <taxon>Gammaproteobacteria</taxon>
        <taxon>Alteromonadales</taxon>
        <taxon>Alteromonadaceae</taxon>
    </lineage>
</organism>